<feature type="transmembrane region" description="Helical" evidence="1">
    <location>
        <begin position="107"/>
        <end position="126"/>
    </location>
</feature>
<sequence length="176" mass="20153">VAVLRELCTRSLKEVNLMNKMRVPYLQKCCRRFPLKNGCKIVGWYSTVASLFGIINGFHDLASVTSYNLFPEVAVDLVKLKILFCILDTAFSVFLLMGLYLKRTHYLLAWIVAKSILLLSEVPLYISMSYFDKLCEELAVFLFFMCIDIYCVLVVHGYFMEITNADESEVVGESEV</sequence>
<keyword evidence="1" id="KW-0812">Transmembrane</keyword>
<gene>
    <name evidence="2" type="ORF">g.2156</name>
</gene>
<name>A0A1B6LTP0_9HEMI</name>
<evidence type="ECO:0000313" key="2">
    <source>
        <dbReference type="EMBL" id="JAT27048.1"/>
    </source>
</evidence>
<feature type="transmembrane region" description="Helical" evidence="1">
    <location>
        <begin position="78"/>
        <end position="100"/>
    </location>
</feature>
<protein>
    <submittedName>
        <fullName evidence="2">Uncharacterized protein</fullName>
    </submittedName>
</protein>
<organism evidence="2">
    <name type="scientific">Graphocephala atropunctata</name>
    <dbReference type="NCBI Taxonomy" id="36148"/>
    <lineage>
        <taxon>Eukaryota</taxon>
        <taxon>Metazoa</taxon>
        <taxon>Ecdysozoa</taxon>
        <taxon>Arthropoda</taxon>
        <taxon>Hexapoda</taxon>
        <taxon>Insecta</taxon>
        <taxon>Pterygota</taxon>
        <taxon>Neoptera</taxon>
        <taxon>Paraneoptera</taxon>
        <taxon>Hemiptera</taxon>
        <taxon>Auchenorrhyncha</taxon>
        <taxon>Membracoidea</taxon>
        <taxon>Cicadellidae</taxon>
        <taxon>Cicadellinae</taxon>
        <taxon>Cicadellini</taxon>
        <taxon>Graphocephala</taxon>
    </lineage>
</organism>
<proteinExistence type="predicted"/>
<dbReference type="AlphaFoldDB" id="A0A1B6LTP0"/>
<keyword evidence="1" id="KW-0472">Membrane</keyword>
<dbReference type="EMBL" id="GEBQ01012929">
    <property type="protein sequence ID" value="JAT27048.1"/>
    <property type="molecule type" value="Transcribed_RNA"/>
</dbReference>
<dbReference type="PANTHER" id="PTHR36694:SF11">
    <property type="entry name" value="LP21121P-RELATED"/>
    <property type="match status" value="1"/>
</dbReference>
<evidence type="ECO:0000256" key="1">
    <source>
        <dbReference type="SAM" id="Phobius"/>
    </source>
</evidence>
<accession>A0A1B6LTP0</accession>
<keyword evidence="1" id="KW-1133">Transmembrane helix</keyword>
<feature type="non-terminal residue" evidence="2">
    <location>
        <position position="1"/>
    </location>
</feature>
<dbReference type="PANTHER" id="PTHR36694">
    <property type="entry name" value="PASIFLORA 1, ISOFORM A-RELATED"/>
    <property type="match status" value="1"/>
</dbReference>
<feature type="transmembrane region" description="Helical" evidence="1">
    <location>
        <begin position="41"/>
        <end position="58"/>
    </location>
</feature>
<reference evidence="2" key="1">
    <citation type="submission" date="2015-11" db="EMBL/GenBank/DDBJ databases">
        <title>De novo transcriptome assembly of four potential Pierce s Disease insect vectors from Arizona vineyards.</title>
        <authorList>
            <person name="Tassone E.E."/>
        </authorList>
    </citation>
    <scope>NUCLEOTIDE SEQUENCE</scope>
</reference>
<feature type="transmembrane region" description="Helical" evidence="1">
    <location>
        <begin position="138"/>
        <end position="159"/>
    </location>
</feature>